<dbReference type="OrthoDB" id="1443520at2"/>
<reference evidence="2 3" key="1">
    <citation type="journal article" date="2009" name="J. Bacteriol.">
        <title>Complete genome sequence of Robiginitalea biformata HTCC2501.</title>
        <authorList>
            <person name="Oh H.M."/>
            <person name="Giovannoni S.J."/>
            <person name="Lee K."/>
            <person name="Ferriera S."/>
            <person name="Johnson J."/>
            <person name="Cho J.C."/>
        </authorList>
    </citation>
    <scope>NUCLEOTIDE SEQUENCE [LARGE SCALE GENOMIC DNA]</scope>
    <source>
        <strain evidence="3">ATCC BAA-864 / HTCC2501 / KCTC 12146</strain>
    </source>
</reference>
<evidence type="ECO:0000313" key="2">
    <source>
        <dbReference type="EMBL" id="EAR16275.1"/>
    </source>
</evidence>
<dbReference type="AlphaFoldDB" id="A4CH67"/>
<dbReference type="STRING" id="313596.RB2501_05235"/>
<dbReference type="EMBL" id="CP001712">
    <property type="protein sequence ID" value="EAR16275.1"/>
    <property type="molecule type" value="Genomic_DNA"/>
</dbReference>
<evidence type="ECO:0000313" key="3">
    <source>
        <dbReference type="Proteomes" id="UP000009049"/>
    </source>
</evidence>
<dbReference type="KEGG" id="rbi:RB2501_05235"/>
<dbReference type="RefSeq" id="WP_015753032.1">
    <property type="nucleotide sequence ID" value="NC_013222.1"/>
</dbReference>
<evidence type="ECO:0000256" key="1">
    <source>
        <dbReference type="SAM" id="SignalP"/>
    </source>
</evidence>
<organism evidence="2 3">
    <name type="scientific">Robiginitalea biformata (strain ATCC BAA-864 / DSM 15991 / KCTC 12146 / HTCC2501)</name>
    <dbReference type="NCBI Taxonomy" id="313596"/>
    <lineage>
        <taxon>Bacteria</taxon>
        <taxon>Pseudomonadati</taxon>
        <taxon>Bacteroidota</taxon>
        <taxon>Flavobacteriia</taxon>
        <taxon>Flavobacteriales</taxon>
        <taxon>Flavobacteriaceae</taxon>
        <taxon>Robiginitalea</taxon>
    </lineage>
</organism>
<sequence length="164" mass="18670">MKKLCAFFLLLCVLSGCDQPAGPRIDSPPEGTLPDTLPLPEPVGLQGPVRTAVADWEAFTALEERIASLYNVQGPEEMKLKLEELTADFQALEESEFPELFNIPSVRSRERVVRTFLLKTQAALYYRRDYRPALRQFLEAYNAFRSQLNRVESSQLDPSLFDED</sequence>
<dbReference type="eggNOG" id="ENOG5032XUY">
    <property type="taxonomic scope" value="Bacteria"/>
</dbReference>
<keyword evidence="3" id="KW-1185">Reference proteome</keyword>
<feature type="chain" id="PRO_5002666379" description="Lipoprotein" evidence="1">
    <location>
        <begin position="21"/>
        <end position="164"/>
    </location>
</feature>
<keyword evidence="1" id="KW-0732">Signal</keyword>
<feature type="signal peptide" evidence="1">
    <location>
        <begin position="1"/>
        <end position="20"/>
    </location>
</feature>
<evidence type="ECO:0008006" key="4">
    <source>
        <dbReference type="Google" id="ProtNLM"/>
    </source>
</evidence>
<dbReference type="PROSITE" id="PS51257">
    <property type="entry name" value="PROKAR_LIPOPROTEIN"/>
    <property type="match status" value="1"/>
</dbReference>
<dbReference type="HOGENOM" id="CLU_1618388_0_0_10"/>
<proteinExistence type="predicted"/>
<dbReference type="Proteomes" id="UP000009049">
    <property type="component" value="Chromosome"/>
</dbReference>
<accession>A4CH67</accession>
<protein>
    <recommendedName>
        <fullName evidence="4">Lipoprotein</fullName>
    </recommendedName>
</protein>
<name>A4CH67_ROBBH</name>
<gene>
    <name evidence="2" type="ordered locus">RB2501_05235</name>
</gene>